<accession>Q7VBC0</accession>
<dbReference type="KEGG" id="pma:Pro_1177"/>
<feature type="transmembrane region" description="Helical" evidence="1">
    <location>
        <begin position="37"/>
        <end position="53"/>
    </location>
</feature>
<keyword evidence="3" id="KW-1185">Reference proteome</keyword>
<dbReference type="HOGENOM" id="CLU_2235230_0_0_3"/>
<sequence>MLAPTKSQIIAASSAWISALLNLLPGLGTGYLYQRRWRAYWITTIISASWVYLDFSRQISIDPSDPASIQANNGGVLGLLIISIVTAIEAAITVKRERDRCIADHGD</sequence>
<name>Q7VBC0_PROMA</name>
<dbReference type="OrthoDB" id="514707at2"/>
<organism evidence="2 3">
    <name type="scientific">Prochlorococcus marinus (strain SARG / CCMP1375 / SS120)</name>
    <dbReference type="NCBI Taxonomy" id="167539"/>
    <lineage>
        <taxon>Bacteria</taxon>
        <taxon>Bacillati</taxon>
        <taxon>Cyanobacteriota</taxon>
        <taxon>Cyanophyceae</taxon>
        <taxon>Synechococcales</taxon>
        <taxon>Prochlorococcaceae</taxon>
        <taxon>Prochlorococcus</taxon>
    </lineage>
</organism>
<dbReference type="eggNOG" id="ENOG5032ITT">
    <property type="taxonomic scope" value="Bacteria"/>
</dbReference>
<dbReference type="Proteomes" id="UP000001420">
    <property type="component" value="Chromosome"/>
</dbReference>
<evidence type="ECO:0000256" key="1">
    <source>
        <dbReference type="SAM" id="Phobius"/>
    </source>
</evidence>
<proteinExistence type="predicted"/>
<keyword evidence="1" id="KW-0472">Membrane</keyword>
<dbReference type="AlphaFoldDB" id="Q7VBC0"/>
<dbReference type="EnsemblBacteria" id="AAQ00222">
    <property type="protein sequence ID" value="AAQ00222"/>
    <property type="gene ID" value="Pro_1177"/>
</dbReference>
<dbReference type="PATRIC" id="fig|167539.5.peg.1232"/>
<evidence type="ECO:0000313" key="3">
    <source>
        <dbReference type="Proteomes" id="UP000001420"/>
    </source>
</evidence>
<feature type="transmembrane region" description="Helical" evidence="1">
    <location>
        <begin position="6"/>
        <end position="25"/>
    </location>
</feature>
<evidence type="ECO:0000313" key="2">
    <source>
        <dbReference type="EMBL" id="AAQ00222.1"/>
    </source>
</evidence>
<keyword evidence="1" id="KW-1133">Transmembrane helix</keyword>
<gene>
    <name evidence="2" type="ordered locus">Pro_1177</name>
</gene>
<dbReference type="EMBL" id="AE017126">
    <property type="protein sequence ID" value="AAQ00222.1"/>
    <property type="molecule type" value="Genomic_DNA"/>
</dbReference>
<protein>
    <submittedName>
        <fullName evidence="2">Predicted membrane protein</fullName>
    </submittedName>
</protein>
<reference evidence="2 3" key="1">
    <citation type="journal article" date="2003" name="Proc. Natl. Acad. Sci. U.S.A.">
        <title>Genome sequence of the cyanobacterium Prochlorococcus marinus SS120, a nearly minimal oxyphototrophic genome.</title>
        <authorList>
            <person name="Dufresne A."/>
            <person name="Salanoubat M."/>
            <person name="Partensky F."/>
            <person name="Artiguenave F."/>
            <person name="Axmann I.M."/>
            <person name="Barbe V."/>
            <person name="Duprat S."/>
            <person name="Galperin M.Y."/>
            <person name="Koonin E.V."/>
            <person name="Le Gall F."/>
            <person name="Makarova K.S."/>
            <person name="Ostrowski M."/>
            <person name="Oztas S."/>
            <person name="Robert C."/>
            <person name="Rogozin I.B."/>
            <person name="Scanlan D.J."/>
            <person name="Tandeau de Marsac N."/>
            <person name="Weissenbach J."/>
            <person name="Wincker P."/>
            <person name="Wolf Y.I."/>
            <person name="Hess W.R."/>
        </authorList>
    </citation>
    <scope>NUCLEOTIDE SEQUENCE [LARGE SCALE GENOMIC DNA]</scope>
    <source>
        <strain evidence="3">SARG / CCMP1375 / SS120</strain>
    </source>
</reference>
<keyword evidence="1" id="KW-0812">Transmembrane</keyword>
<feature type="transmembrane region" description="Helical" evidence="1">
    <location>
        <begin position="73"/>
        <end position="92"/>
    </location>
</feature>